<sequence length="301" mass="35213">MKRYIFKEISFCEMCGDKTENHKVLGQRLNKPQGFRPKTKTGISVTILKCTNCGLIYSNPQPIPFDLQDHYGMPPEDYWKDEYFVWNPTYFSSQIQEAKKLLDFKPGMKALDIGAGLGKAMLSMENEGFDVYGLEPSISFYERAISKMGIKKEKLKLCAIEDADYEPEFFDFITFGAVFEHLYESSKCLEKAFRWLKPNGIIHIEVPSSKWLIAKLINFYYRLIGTNYVTHLSPMHPPFHLYEFDLKSFIKLSQKLKFKIESYRYDVGSIYHFPKIFHGILKTYIRATNTGMQLTVWLRKQ</sequence>
<proteinExistence type="predicted"/>
<protein>
    <submittedName>
        <fullName evidence="1">Ubiquinone/menaquinone biosynthesis C-methylase UbiE/rRNA maturation protein Nop10</fullName>
    </submittedName>
</protein>
<dbReference type="GO" id="GO:0008168">
    <property type="term" value="F:methyltransferase activity"/>
    <property type="evidence" value="ECO:0007669"/>
    <property type="project" value="UniProtKB-KW"/>
</dbReference>
<name>A0A846MQF2_9BACT</name>
<dbReference type="GO" id="GO:0032259">
    <property type="term" value="P:methylation"/>
    <property type="evidence" value="ECO:0007669"/>
    <property type="project" value="UniProtKB-KW"/>
</dbReference>
<organism evidence="1 2">
    <name type="scientific">Thermonema lapsum</name>
    <dbReference type="NCBI Taxonomy" id="28195"/>
    <lineage>
        <taxon>Bacteria</taxon>
        <taxon>Pseudomonadati</taxon>
        <taxon>Bacteroidota</taxon>
        <taxon>Cytophagia</taxon>
        <taxon>Cytophagales</taxon>
        <taxon>Thermonemataceae</taxon>
        <taxon>Thermonema</taxon>
    </lineage>
</organism>
<keyword evidence="2" id="KW-1185">Reference proteome</keyword>
<dbReference type="PANTHER" id="PTHR43861">
    <property type="entry name" value="TRANS-ACONITATE 2-METHYLTRANSFERASE-RELATED"/>
    <property type="match status" value="1"/>
</dbReference>
<dbReference type="RefSeq" id="WP_166918821.1">
    <property type="nucleotide sequence ID" value="NZ_JAASRN010000001.1"/>
</dbReference>
<evidence type="ECO:0000313" key="2">
    <source>
        <dbReference type="Proteomes" id="UP000537126"/>
    </source>
</evidence>
<dbReference type="CDD" id="cd02440">
    <property type="entry name" value="AdoMet_MTases"/>
    <property type="match status" value="1"/>
</dbReference>
<keyword evidence="1" id="KW-0808">Transferase</keyword>
<keyword evidence="1" id="KW-0830">Ubiquinone</keyword>
<reference evidence="1 2" key="1">
    <citation type="submission" date="2020-03" db="EMBL/GenBank/DDBJ databases">
        <title>Genomic Encyclopedia of Type Strains, Phase IV (KMG-IV): sequencing the most valuable type-strain genomes for metagenomic binning, comparative biology and taxonomic classification.</title>
        <authorList>
            <person name="Goeker M."/>
        </authorList>
    </citation>
    <scope>NUCLEOTIDE SEQUENCE [LARGE SCALE GENOMIC DNA]</scope>
    <source>
        <strain evidence="1 2">DSM 5718</strain>
    </source>
</reference>
<dbReference type="EMBL" id="JAASRN010000001">
    <property type="protein sequence ID" value="NIK73602.1"/>
    <property type="molecule type" value="Genomic_DNA"/>
</dbReference>
<dbReference type="AlphaFoldDB" id="A0A846MQF2"/>
<dbReference type="SUPFAM" id="SSF53335">
    <property type="entry name" value="S-adenosyl-L-methionine-dependent methyltransferases"/>
    <property type="match status" value="1"/>
</dbReference>
<dbReference type="InterPro" id="IPR029063">
    <property type="entry name" value="SAM-dependent_MTases_sf"/>
</dbReference>
<dbReference type="Proteomes" id="UP000537126">
    <property type="component" value="Unassembled WGS sequence"/>
</dbReference>
<evidence type="ECO:0000313" key="1">
    <source>
        <dbReference type="EMBL" id="NIK73602.1"/>
    </source>
</evidence>
<accession>A0A846MQF2</accession>
<keyword evidence="1" id="KW-0489">Methyltransferase</keyword>
<comment type="caution">
    <text evidence="1">The sequence shown here is derived from an EMBL/GenBank/DDBJ whole genome shotgun (WGS) entry which is preliminary data.</text>
</comment>
<gene>
    <name evidence="1" type="ORF">FHS56_001088</name>
</gene>
<dbReference type="Gene3D" id="3.40.50.150">
    <property type="entry name" value="Vaccinia Virus protein VP39"/>
    <property type="match status" value="1"/>
</dbReference>
<dbReference type="Pfam" id="PF13489">
    <property type="entry name" value="Methyltransf_23"/>
    <property type="match status" value="1"/>
</dbReference>